<dbReference type="EMBL" id="KL198099">
    <property type="protein sequence ID" value="KDQ07889.1"/>
    <property type="molecule type" value="Genomic_DNA"/>
</dbReference>
<evidence type="ECO:0000313" key="3">
    <source>
        <dbReference type="Proteomes" id="UP000027195"/>
    </source>
</evidence>
<organism evidence="2 3">
    <name type="scientific">Botryobasidium botryosum (strain FD-172 SS1)</name>
    <dbReference type="NCBI Taxonomy" id="930990"/>
    <lineage>
        <taxon>Eukaryota</taxon>
        <taxon>Fungi</taxon>
        <taxon>Dikarya</taxon>
        <taxon>Basidiomycota</taxon>
        <taxon>Agaricomycotina</taxon>
        <taxon>Agaricomycetes</taxon>
        <taxon>Cantharellales</taxon>
        <taxon>Botryobasidiaceae</taxon>
        <taxon>Botryobasidium</taxon>
    </lineage>
</organism>
<gene>
    <name evidence="2" type="ORF">BOTBODRAFT_38451</name>
</gene>
<feature type="non-terminal residue" evidence="2">
    <location>
        <position position="79"/>
    </location>
</feature>
<dbReference type="Proteomes" id="UP000027195">
    <property type="component" value="Unassembled WGS sequence"/>
</dbReference>
<dbReference type="AlphaFoldDB" id="A0A067LXH9"/>
<feature type="compositionally biased region" description="Basic residues" evidence="1">
    <location>
        <begin position="1"/>
        <end position="12"/>
    </location>
</feature>
<dbReference type="InParanoid" id="A0A067LXH9"/>
<evidence type="ECO:0000256" key="1">
    <source>
        <dbReference type="SAM" id="MobiDB-lite"/>
    </source>
</evidence>
<reference evidence="3" key="1">
    <citation type="journal article" date="2014" name="Proc. Natl. Acad. Sci. U.S.A.">
        <title>Extensive sampling of basidiomycete genomes demonstrates inadequacy of the white-rot/brown-rot paradigm for wood decay fungi.</title>
        <authorList>
            <person name="Riley R."/>
            <person name="Salamov A.A."/>
            <person name="Brown D.W."/>
            <person name="Nagy L.G."/>
            <person name="Floudas D."/>
            <person name="Held B.W."/>
            <person name="Levasseur A."/>
            <person name="Lombard V."/>
            <person name="Morin E."/>
            <person name="Otillar R."/>
            <person name="Lindquist E.A."/>
            <person name="Sun H."/>
            <person name="LaButti K.M."/>
            <person name="Schmutz J."/>
            <person name="Jabbour D."/>
            <person name="Luo H."/>
            <person name="Baker S.E."/>
            <person name="Pisabarro A.G."/>
            <person name="Walton J.D."/>
            <person name="Blanchette R.A."/>
            <person name="Henrissat B."/>
            <person name="Martin F."/>
            <person name="Cullen D."/>
            <person name="Hibbett D.S."/>
            <person name="Grigoriev I.V."/>
        </authorList>
    </citation>
    <scope>NUCLEOTIDE SEQUENCE [LARGE SCALE GENOMIC DNA]</scope>
    <source>
        <strain evidence="3">FD-172 SS1</strain>
    </source>
</reference>
<name>A0A067LXH9_BOTB1</name>
<feature type="region of interest" description="Disordered" evidence="1">
    <location>
        <begin position="1"/>
        <end position="22"/>
    </location>
</feature>
<sequence>MNRLRWKKRLSTPRRAAASTPSLDKSACLLAQYVSPSLLLGLSGFKHSQAGVSFANQAPKGAPQDKIMAGGRWRLRRYV</sequence>
<keyword evidence="3" id="KW-1185">Reference proteome</keyword>
<evidence type="ECO:0000313" key="2">
    <source>
        <dbReference type="EMBL" id="KDQ07889.1"/>
    </source>
</evidence>
<dbReference type="HOGENOM" id="CLU_2612425_0_0_1"/>
<proteinExistence type="predicted"/>
<protein>
    <submittedName>
        <fullName evidence="2">Uncharacterized protein</fullName>
    </submittedName>
</protein>
<accession>A0A067LXH9</accession>